<dbReference type="Gene3D" id="3.30.420.40">
    <property type="match status" value="2"/>
</dbReference>
<dbReference type="PANTHER" id="PTHR18964">
    <property type="entry name" value="ROK (REPRESSOR, ORF, KINASE) FAMILY"/>
    <property type="match status" value="1"/>
</dbReference>
<accession>A0ABS9QFD8</accession>
<comment type="similarity">
    <text evidence="1">Belongs to the ROK (NagC/XylR) family.</text>
</comment>
<protein>
    <submittedName>
        <fullName evidence="2">ROK family protein</fullName>
    </submittedName>
</protein>
<dbReference type="Proteomes" id="UP001201701">
    <property type="component" value="Unassembled WGS sequence"/>
</dbReference>
<evidence type="ECO:0000313" key="3">
    <source>
        <dbReference type="Proteomes" id="UP001201701"/>
    </source>
</evidence>
<evidence type="ECO:0000256" key="1">
    <source>
        <dbReference type="ARBA" id="ARBA00006479"/>
    </source>
</evidence>
<dbReference type="PANTHER" id="PTHR18964:SF149">
    <property type="entry name" value="BIFUNCTIONAL UDP-N-ACETYLGLUCOSAMINE 2-EPIMERASE_N-ACETYLMANNOSAMINE KINASE"/>
    <property type="match status" value="1"/>
</dbReference>
<dbReference type="Pfam" id="PF00480">
    <property type="entry name" value="ROK"/>
    <property type="match status" value="1"/>
</dbReference>
<keyword evidence="3" id="KW-1185">Reference proteome</keyword>
<dbReference type="SUPFAM" id="SSF53067">
    <property type="entry name" value="Actin-like ATPase domain"/>
    <property type="match status" value="1"/>
</dbReference>
<name>A0ABS9QFD8_9HYPH</name>
<sequence>MNARGSHAIGIDIGGTKTKACLVRIADGAVLFDKTVVTPCCEGGQAVLDLAVALEAEVRSHAASVHEAECPLGVCLPELVTNRGEPGTAFNFEWRNLSYKAALSKVVPVLIESDVRSAAFAEGWIGAGRDAQTFVYVTLSTGVAFTLVVNGRPYRGERGYAIHFGNSELVTFTDAPEPVEVRHNLELLASGKALGRRYGALTGDPTTTGKHLFLAAATDPRAKQLLETSLLSIASYLGQMINMLDPGKVVIGGGMGGNPAINARLAELTRPFILAEDVRDIPILPAVLGDDVCAIGVAAMGAGAEAKGGSALWRAPTHDPELSVDARLD</sequence>
<dbReference type="InterPro" id="IPR000600">
    <property type="entry name" value="ROK"/>
</dbReference>
<proteinExistence type="inferred from homology"/>
<reference evidence="2 3" key="1">
    <citation type="submission" date="2022-02" db="EMBL/GenBank/DDBJ databases">
        <title>Draft genome sequence of Mezorhizobium retamae strain IRAMC:0171 isolated from Retama raetam nodules.</title>
        <authorList>
            <person name="Bengaied R."/>
            <person name="Sbissi I."/>
            <person name="Huber K."/>
            <person name="Ghodbane F."/>
            <person name="Nouioui I."/>
            <person name="Tarhouni M."/>
            <person name="Gtari M."/>
        </authorList>
    </citation>
    <scope>NUCLEOTIDE SEQUENCE [LARGE SCALE GENOMIC DNA]</scope>
    <source>
        <strain evidence="2 3">IRAMC:0171</strain>
    </source>
</reference>
<gene>
    <name evidence="2" type="ORF">L4923_09985</name>
</gene>
<dbReference type="RefSeq" id="WP_239364289.1">
    <property type="nucleotide sequence ID" value="NZ_JAKREW010000007.1"/>
</dbReference>
<evidence type="ECO:0000313" key="2">
    <source>
        <dbReference type="EMBL" id="MCG7505349.1"/>
    </source>
</evidence>
<dbReference type="InterPro" id="IPR043129">
    <property type="entry name" value="ATPase_NBD"/>
</dbReference>
<organism evidence="2 3">
    <name type="scientific">Mesorhizobium retamae</name>
    <dbReference type="NCBI Taxonomy" id="2912854"/>
    <lineage>
        <taxon>Bacteria</taxon>
        <taxon>Pseudomonadati</taxon>
        <taxon>Pseudomonadota</taxon>
        <taxon>Alphaproteobacteria</taxon>
        <taxon>Hyphomicrobiales</taxon>
        <taxon>Phyllobacteriaceae</taxon>
        <taxon>Mesorhizobium</taxon>
    </lineage>
</organism>
<dbReference type="EMBL" id="JAKREW010000007">
    <property type="protein sequence ID" value="MCG7505349.1"/>
    <property type="molecule type" value="Genomic_DNA"/>
</dbReference>
<comment type="caution">
    <text evidence="2">The sequence shown here is derived from an EMBL/GenBank/DDBJ whole genome shotgun (WGS) entry which is preliminary data.</text>
</comment>